<evidence type="ECO:0000313" key="3">
    <source>
        <dbReference type="Proteomes" id="UP000634455"/>
    </source>
</evidence>
<dbReference type="Pfam" id="PF01425">
    <property type="entry name" value="Amidase"/>
    <property type="match status" value="1"/>
</dbReference>
<dbReference type="PANTHER" id="PTHR11895:SF176">
    <property type="entry name" value="AMIDASE AMID-RELATED"/>
    <property type="match status" value="1"/>
</dbReference>
<dbReference type="InterPro" id="IPR023631">
    <property type="entry name" value="Amidase_dom"/>
</dbReference>
<dbReference type="InterPro" id="IPR036928">
    <property type="entry name" value="AS_sf"/>
</dbReference>
<protein>
    <submittedName>
        <fullName evidence="2">Amidase</fullName>
    </submittedName>
</protein>
<dbReference type="InterPro" id="IPR000120">
    <property type="entry name" value="Amidase"/>
</dbReference>
<evidence type="ECO:0000259" key="1">
    <source>
        <dbReference type="Pfam" id="PF01425"/>
    </source>
</evidence>
<comment type="caution">
    <text evidence="2">The sequence shown here is derived from an EMBL/GenBank/DDBJ whole genome shotgun (WGS) entry which is preliminary data.</text>
</comment>
<name>A0ABQ3D297_9RHOB</name>
<keyword evidence="3" id="KW-1185">Reference proteome</keyword>
<reference evidence="3" key="1">
    <citation type="journal article" date="2019" name="Int. J. Syst. Evol. Microbiol.">
        <title>The Global Catalogue of Microorganisms (GCM) 10K type strain sequencing project: providing services to taxonomists for standard genome sequencing and annotation.</title>
        <authorList>
            <consortium name="The Broad Institute Genomics Platform"/>
            <consortium name="The Broad Institute Genome Sequencing Center for Infectious Disease"/>
            <person name="Wu L."/>
            <person name="Ma J."/>
        </authorList>
    </citation>
    <scope>NUCLEOTIDE SEQUENCE [LARGE SCALE GENOMIC DNA]</scope>
    <source>
        <strain evidence="3">KCTC 32465</strain>
    </source>
</reference>
<gene>
    <name evidence="2" type="ORF">GCM10008927_10070</name>
</gene>
<dbReference type="EMBL" id="BMZF01000002">
    <property type="protein sequence ID" value="GHA47251.1"/>
    <property type="molecule type" value="Genomic_DNA"/>
</dbReference>
<dbReference type="Proteomes" id="UP000634455">
    <property type="component" value="Unassembled WGS sequence"/>
</dbReference>
<feature type="domain" description="Amidase" evidence="1">
    <location>
        <begin position="27"/>
        <end position="432"/>
    </location>
</feature>
<evidence type="ECO:0000313" key="2">
    <source>
        <dbReference type="EMBL" id="GHA47251.1"/>
    </source>
</evidence>
<accession>A0ABQ3D297</accession>
<dbReference type="RefSeq" id="WP_189639508.1">
    <property type="nucleotide sequence ID" value="NZ_BMZF01000002.1"/>
</dbReference>
<dbReference type="Gene3D" id="3.90.1300.10">
    <property type="entry name" value="Amidase signature (AS) domain"/>
    <property type="match status" value="1"/>
</dbReference>
<proteinExistence type="predicted"/>
<dbReference type="SUPFAM" id="SSF75304">
    <property type="entry name" value="Amidase signature (AS) enzymes"/>
    <property type="match status" value="1"/>
</dbReference>
<sequence>MNKNWLTATASDLGRGIETGEIDPVALTQTYLDAIDQHQFRDRIYASVTHERALSEAKAAAMRAKDNKRQSLLDGVPISWKDLFDTAGIKTEAGTDLLKNRVPSTDALVLQHATNAGAVCLGKTHMSELAFSGLGLNPVTQTPPNVNDYDAIPGGSSSGAATSVAFGLAAAGIGSDTGGSVRIPSAWNDLVGLKTTSGDLSLDGVVPLCKKFDTVGPLTRSVEDAAQLYAIMKNVPVCDLSPMELKGCKFAIHSNIAFDDIEIKPENAFGDVVEILKSNGAQVTCTSFDGVEQAMDLAGCLFTYEAYAQWGDVIEDNPGLMYQEILYRFRQGKNFSKAQYDDGWSTLLKLRRSFDAQSSEFEGLLAPTAPITPPNLQRLETDSDYFVRSNLLALRNTRIGNLMGSCALTLPTKTPSCGVMLMGRPFSEQSLLRVGSTIEAII</sequence>
<dbReference type="InterPro" id="IPR020556">
    <property type="entry name" value="Amidase_CS"/>
</dbReference>
<dbReference type="PROSITE" id="PS00571">
    <property type="entry name" value="AMIDASES"/>
    <property type="match status" value="1"/>
</dbReference>
<organism evidence="2 3">
    <name type="scientific">Paramylibacter ulvae</name>
    <dbReference type="NCBI Taxonomy" id="1651968"/>
    <lineage>
        <taxon>Bacteria</taxon>
        <taxon>Pseudomonadati</taxon>
        <taxon>Pseudomonadota</taxon>
        <taxon>Alphaproteobacteria</taxon>
        <taxon>Rhodobacterales</taxon>
        <taxon>Paracoccaceae</taxon>
        <taxon>Paramylibacter</taxon>
    </lineage>
</organism>
<dbReference type="PANTHER" id="PTHR11895">
    <property type="entry name" value="TRANSAMIDASE"/>
    <property type="match status" value="1"/>
</dbReference>